<sequence length="319" mass="34788">MDPMGNVAAALSSGGVAYKVPGRMGLAGCPRMGCDAANAVVNVNHKVNRKRKRNRSEQREVRNAFAVACTGRGEHFFRSDFVSALCRRLSKSADLEREFRKVFVDSSSSNGGVGIEGGVLALVCRPVENEDDKTLRCVQLAAAFTTPCMGVGYLQCHANATSEAQVQLLRRPVTRQTPPGRSNIGTGDIVQYNNGFKSFRIRGRASADILKTAGYKVSALDVERVLLTHPQVLECTVVGLPDETWGQIVAAIIRPGIEGEKIVPEALSPPLVEFLKEHLANYRVPRKYFFVHEIPRNAMGKVNKKALAEVYSEKASLSC</sequence>
<comment type="caution">
    <text evidence="3">The sequence shown here is derived from an EMBL/GenBank/DDBJ whole genome shotgun (WGS) entry which is preliminary data.</text>
</comment>
<proteinExistence type="inferred from homology"/>
<dbReference type="PANTHER" id="PTHR43201:SF8">
    <property type="entry name" value="ACYL-COA SYNTHETASE FAMILY MEMBER 3"/>
    <property type="match status" value="1"/>
</dbReference>
<dbReference type="SUPFAM" id="SSF56235">
    <property type="entry name" value="N-terminal nucleophile aminohydrolases (Ntn hydrolases)"/>
    <property type="match status" value="1"/>
</dbReference>
<dbReference type="Gene3D" id="3.30.300.30">
    <property type="match status" value="1"/>
</dbReference>
<dbReference type="InterPro" id="IPR029055">
    <property type="entry name" value="Ntn_hydrolases_N"/>
</dbReference>
<evidence type="ECO:0000259" key="2">
    <source>
        <dbReference type="Pfam" id="PF13193"/>
    </source>
</evidence>
<evidence type="ECO:0000313" key="4">
    <source>
        <dbReference type="Proteomes" id="UP001162029"/>
    </source>
</evidence>
<dbReference type="Pfam" id="PF13193">
    <property type="entry name" value="AMP-binding_C"/>
    <property type="match status" value="1"/>
</dbReference>
<evidence type="ECO:0000256" key="1">
    <source>
        <dbReference type="ARBA" id="ARBA00006432"/>
    </source>
</evidence>
<dbReference type="AlphaFoldDB" id="A0AAV0U3W9"/>
<dbReference type="EMBL" id="CANTFM010000807">
    <property type="protein sequence ID" value="CAI5730339.1"/>
    <property type="molecule type" value="Genomic_DNA"/>
</dbReference>
<keyword evidence="4" id="KW-1185">Reference proteome</keyword>
<dbReference type="InterPro" id="IPR045851">
    <property type="entry name" value="AMP-bd_C_sf"/>
</dbReference>
<dbReference type="PANTHER" id="PTHR43201">
    <property type="entry name" value="ACYL-COA SYNTHETASE"/>
    <property type="match status" value="1"/>
</dbReference>
<dbReference type="Proteomes" id="UP001162029">
    <property type="component" value="Unassembled WGS sequence"/>
</dbReference>
<organism evidence="3 4">
    <name type="scientific">Peronospora destructor</name>
    <dbReference type="NCBI Taxonomy" id="86335"/>
    <lineage>
        <taxon>Eukaryota</taxon>
        <taxon>Sar</taxon>
        <taxon>Stramenopiles</taxon>
        <taxon>Oomycota</taxon>
        <taxon>Peronosporomycetes</taxon>
        <taxon>Peronosporales</taxon>
        <taxon>Peronosporaceae</taxon>
        <taxon>Peronospora</taxon>
    </lineage>
</organism>
<dbReference type="GO" id="GO:0031956">
    <property type="term" value="F:medium-chain fatty acid-CoA ligase activity"/>
    <property type="evidence" value="ECO:0007669"/>
    <property type="project" value="TreeGrafter"/>
</dbReference>
<dbReference type="Gene3D" id="3.60.20.30">
    <property type="entry name" value="(Glycosyl)asparaginase"/>
    <property type="match status" value="1"/>
</dbReference>
<dbReference type="SUPFAM" id="SSF56801">
    <property type="entry name" value="Acetyl-CoA synthetase-like"/>
    <property type="match status" value="1"/>
</dbReference>
<evidence type="ECO:0000313" key="3">
    <source>
        <dbReference type="EMBL" id="CAI5730339.1"/>
    </source>
</evidence>
<accession>A0AAV0U3W9</accession>
<name>A0AAV0U3W9_9STRA</name>
<protein>
    <recommendedName>
        <fullName evidence="2">AMP-binding enzyme C-terminal domain-containing protein</fullName>
    </recommendedName>
</protein>
<feature type="domain" description="AMP-binding enzyme C-terminal" evidence="2">
    <location>
        <begin position="222"/>
        <end position="301"/>
    </location>
</feature>
<dbReference type="GO" id="GO:0006631">
    <property type="term" value="P:fatty acid metabolic process"/>
    <property type="evidence" value="ECO:0007669"/>
    <property type="project" value="TreeGrafter"/>
</dbReference>
<reference evidence="3" key="1">
    <citation type="submission" date="2022-12" db="EMBL/GenBank/DDBJ databases">
        <authorList>
            <person name="Webb A."/>
        </authorList>
    </citation>
    <scope>NUCLEOTIDE SEQUENCE</scope>
    <source>
        <strain evidence="3">Pd1</strain>
    </source>
</reference>
<gene>
    <name evidence="3" type="ORF">PDE001_LOCUS4478</name>
</gene>
<dbReference type="InterPro" id="IPR025110">
    <property type="entry name" value="AMP-bd_C"/>
</dbReference>
<comment type="similarity">
    <text evidence="1">Belongs to the ATP-dependent AMP-binding enzyme family.</text>
</comment>